<evidence type="ECO:0000256" key="2">
    <source>
        <dbReference type="ARBA" id="ARBA00007998"/>
    </source>
</evidence>
<organism evidence="9 10">
    <name type="scientific">Paenibacillus allorhizoplanae</name>
    <dbReference type="NCBI Taxonomy" id="2905648"/>
    <lineage>
        <taxon>Bacteria</taxon>
        <taxon>Bacillati</taxon>
        <taxon>Bacillota</taxon>
        <taxon>Bacilli</taxon>
        <taxon>Bacillales</taxon>
        <taxon>Paenibacillaceae</taxon>
        <taxon>Paenibacillus</taxon>
    </lineage>
</organism>
<feature type="transmembrane region" description="Helical" evidence="8">
    <location>
        <begin position="215"/>
        <end position="234"/>
    </location>
</feature>
<sequence>MIKNAQVVVIYIITHLGLIFFVYPTDILASTREAFWIPVGLGYLIHITVIFIYLKGLSYFKNQNILQVLNNKNKVTVWLTLLPVFLYLSLVIVITVRAYAEIISIVFLADTPIWILMLMLLGIPVFMVIHGGVRSLLRVGLLLAVLFLPPMLFVMFASLQSIDLNYALPLIPKDRSKLFAFLTDFSYYESLFAFAGGFLFLGFIPSYITYKPKTIYLSSIIVFIFFLLSVYIPIVTLGEETARQLAFPFIFTIDTIEINWLMFDRITIFFLLSQIAFVLLFIAMTLWQIACIIPSRAKKMKNQYLISAISIVVFLICLFIPDWGHVELLLKWNSFLRLYVAIVVPTVIFIAGYQHQKHVRES</sequence>
<evidence type="ECO:0000256" key="7">
    <source>
        <dbReference type="ARBA" id="ARBA00023136"/>
    </source>
</evidence>
<feature type="transmembrane region" description="Helical" evidence="8">
    <location>
        <begin position="35"/>
        <end position="54"/>
    </location>
</feature>
<dbReference type="Pfam" id="PF03845">
    <property type="entry name" value="Spore_permease"/>
    <property type="match status" value="1"/>
</dbReference>
<name>A0ABM9BZ85_9BACL</name>
<dbReference type="InterPro" id="IPR004761">
    <property type="entry name" value="Spore_GerAB"/>
</dbReference>
<keyword evidence="10" id="KW-1185">Reference proteome</keyword>
<evidence type="ECO:0000313" key="10">
    <source>
        <dbReference type="Proteomes" id="UP000838821"/>
    </source>
</evidence>
<evidence type="ECO:0000256" key="3">
    <source>
        <dbReference type="ARBA" id="ARBA00022448"/>
    </source>
</evidence>
<feature type="transmembrane region" description="Helical" evidence="8">
    <location>
        <begin position="335"/>
        <end position="353"/>
    </location>
</feature>
<accession>A0ABM9BZ85</accession>
<feature type="transmembrane region" description="Helical" evidence="8">
    <location>
        <begin position="136"/>
        <end position="159"/>
    </location>
</feature>
<feature type="transmembrane region" description="Helical" evidence="8">
    <location>
        <begin position="75"/>
        <end position="96"/>
    </location>
</feature>
<proteinExistence type="inferred from homology"/>
<dbReference type="PANTHER" id="PTHR34975">
    <property type="entry name" value="SPORE GERMINATION PROTEIN A2"/>
    <property type="match status" value="1"/>
</dbReference>
<evidence type="ECO:0000313" key="9">
    <source>
        <dbReference type="EMBL" id="CAH1196854.1"/>
    </source>
</evidence>
<keyword evidence="6 8" id="KW-1133">Transmembrane helix</keyword>
<dbReference type="RefSeq" id="WP_236285124.1">
    <property type="nucleotide sequence ID" value="NZ_CAKMMW010000002.1"/>
</dbReference>
<feature type="transmembrane region" description="Helical" evidence="8">
    <location>
        <begin position="304"/>
        <end position="323"/>
    </location>
</feature>
<evidence type="ECO:0000256" key="1">
    <source>
        <dbReference type="ARBA" id="ARBA00004141"/>
    </source>
</evidence>
<comment type="subcellular location">
    <subcellularLocation>
        <location evidence="1">Membrane</location>
        <topology evidence="1">Multi-pass membrane protein</topology>
    </subcellularLocation>
</comment>
<evidence type="ECO:0000256" key="5">
    <source>
        <dbReference type="ARBA" id="ARBA00022692"/>
    </source>
</evidence>
<dbReference type="EMBL" id="CAKMMW010000002">
    <property type="protein sequence ID" value="CAH1196854.1"/>
    <property type="molecule type" value="Genomic_DNA"/>
</dbReference>
<dbReference type="PANTHER" id="PTHR34975:SF2">
    <property type="entry name" value="SPORE GERMINATION PROTEIN A2"/>
    <property type="match status" value="1"/>
</dbReference>
<reference evidence="9" key="1">
    <citation type="submission" date="2022-01" db="EMBL/GenBank/DDBJ databases">
        <authorList>
            <person name="Criscuolo A."/>
        </authorList>
    </citation>
    <scope>NUCLEOTIDE SEQUENCE</scope>
    <source>
        <strain evidence="9">CIP111891</strain>
    </source>
</reference>
<keyword evidence="3" id="KW-0813">Transport</keyword>
<feature type="transmembrane region" description="Helical" evidence="8">
    <location>
        <begin position="102"/>
        <end position="129"/>
    </location>
</feature>
<feature type="transmembrane region" description="Helical" evidence="8">
    <location>
        <begin position="185"/>
        <end position="208"/>
    </location>
</feature>
<keyword evidence="4" id="KW-0309">Germination</keyword>
<feature type="transmembrane region" description="Helical" evidence="8">
    <location>
        <begin position="7"/>
        <end position="23"/>
    </location>
</feature>
<gene>
    <name evidence="9" type="ORF">PAECIP111891_00976</name>
</gene>
<keyword evidence="7 8" id="KW-0472">Membrane</keyword>
<keyword evidence="5 8" id="KW-0812">Transmembrane</keyword>
<evidence type="ECO:0000256" key="6">
    <source>
        <dbReference type="ARBA" id="ARBA00022989"/>
    </source>
</evidence>
<protein>
    <submittedName>
        <fullName evidence="9">Uncharacterized protein</fullName>
    </submittedName>
</protein>
<comment type="caution">
    <text evidence="9">The sequence shown here is derived from an EMBL/GenBank/DDBJ whole genome shotgun (WGS) entry which is preliminary data.</text>
</comment>
<dbReference type="Proteomes" id="UP000838821">
    <property type="component" value="Unassembled WGS sequence"/>
</dbReference>
<evidence type="ECO:0000256" key="4">
    <source>
        <dbReference type="ARBA" id="ARBA00022544"/>
    </source>
</evidence>
<feature type="transmembrane region" description="Helical" evidence="8">
    <location>
        <begin position="268"/>
        <end position="292"/>
    </location>
</feature>
<comment type="similarity">
    <text evidence="2">Belongs to the amino acid-polyamine-organocation (APC) superfamily. Spore germination protein (SGP) (TC 2.A.3.9) family.</text>
</comment>
<evidence type="ECO:0000256" key="8">
    <source>
        <dbReference type="SAM" id="Phobius"/>
    </source>
</evidence>